<gene>
    <name evidence="5" type="ORF">MSP1401_LOCUS10604</name>
</gene>
<accession>A0A7S0DA39</accession>
<dbReference type="Gene3D" id="1.10.238.10">
    <property type="entry name" value="EF-hand"/>
    <property type="match status" value="2"/>
</dbReference>
<sequence>MSALDLALASRLQTYIATHPEVHASKSLTKVALSFNAMLKSFEAIRVVFTRVDADSNGTIEYEEFLAACAELRVEGEKSAGLLRDVYETADVNRDGHVDFREFVMALTLAFLIAAAERVENGEEVVSTPNEKKETEAEFLTHRCLDKVLEAWLLFDDAGEGFIHKKNVTSALASFADGAHGDHNAGASSKLISARFSEMNWDETDTISFQEFLYAVEGWCGLEDDQEEE</sequence>
<dbReference type="InterPro" id="IPR002048">
    <property type="entry name" value="EF_hand_dom"/>
</dbReference>
<dbReference type="PROSITE" id="PS50222">
    <property type="entry name" value="EF_HAND_2"/>
    <property type="match status" value="2"/>
</dbReference>
<evidence type="ECO:0000256" key="1">
    <source>
        <dbReference type="ARBA" id="ARBA00022723"/>
    </source>
</evidence>
<evidence type="ECO:0000256" key="2">
    <source>
        <dbReference type="ARBA" id="ARBA00022737"/>
    </source>
</evidence>
<feature type="domain" description="EF-hand" evidence="4">
    <location>
        <begin position="40"/>
        <end position="75"/>
    </location>
</feature>
<dbReference type="SUPFAM" id="SSF47473">
    <property type="entry name" value="EF-hand"/>
    <property type="match status" value="1"/>
</dbReference>
<name>A0A7S0DA39_MICPS</name>
<keyword evidence="2" id="KW-0677">Repeat</keyword>
<dbReference type="AlphaFoldDB" id="A0A7S0DA39"/>
<dbReference type="SMART" id="SM00054">
    <property type="entry name" value="EFh"/>
    <property type="match status" value="3"/>
</dbReference>
<dbReference type="InterPro" id="IPR011992">
    <property type="entry name" value="EF-hand-dom_pair"/>
</dbReference>
<feature type="domain" description="EF-hand" evidence="4">
    <location>
        <begin position="78"/>
        <end position="113"/>
    </location>
</feature>
<dbReference type="Pfam" id="PF13499">
    <property type="entry name" value="EF-hand_7"/>
    <property type="match status" value="1"/>
</dbReference>
<keyword evidence="1" id="KW-0479">Metal-binding</keyword>
<reference evidence="5" key="1">
    <citation type="submission" date="2021-01" db="EMBL/GenBank/DDBJ databases">
        <authorList>
            <person name="Corre E."/>
            <person name="Pelletier E."/>
            <person name="Niang G."/>
            <person name="Scheremetjew M."/>
            <person name="Finn R."/>
            <person name="Kale V."/>
            <person name="Holt S."/>
            <person name="Cochrane G."/>
            <person name="Meng A."/>
            <person name="Brown T."/>
            <person name="Cohen L."/>
        </authorList>
    </citation>
    <scope>NUCLEOTIDE SEQUENCE</scope>
    <source>
        <strain evidence="5">CCAC1681</strain>
    </source>
</reference>
<proteinExistence type="predicted"/>
<keyword evidence="3" id="KW-0106">Calcium</keyword>
<dbReference type="PROSITE" id="PS00018">
    <property type="entry name" value="EF_HAND_1"/>
    <property type="match status" value="2"/>
</dbReference>
<evidence type="ECO:0000256" key="3">
    <source>
        <dbReference type="ARBA" id="ARBA00022837"/>
    </source>
</evidence>
<dbReference type="GO" id="GO:0005509">
    <property type="term" value="F:calcium ion binding"/>
    <property type="evidence" value="ECO:0007669"/>
    <property type="project" value="InterPro"/>
</dbReference>
<dbReference type="InterPro" id="IPR018247">
    <property type="entry name" value="EF_Hand_1_Ca_BS"/>
</dbReference>
<organism evidence="5">
    <name type="scientific">Micromonas pusilla</name>
    <name type="common">Picoplanktonic green alga</name>
    <name type="synonym">Chromulina pusilla</name>
    <dbReference type="NCBI Taxonomy" id="38833"/>
    <lineage>
        <taxon>Eukaryota</taxon>
        <taxon>Viridiplantae</taxon>
        <taxon>Chlorophyta</taxon>
        <taxon>Mamiellophyceae</taxon>
        <taxon>Mamiellales</taxon>
        <taxon>Mamiellaceae</taxon>
        <taxon>Micromonas</taxon>
    </lineage>
</organism>
<evidence type="ECO:0000313" key="5">
    <source>
        <dbReference type="EMBL" id="CAD8448417.1"/>
    </source>
</evidence>
<dbReference type="CDD" id="cd00051">
    <property type="entry name" value="EFh"/>
    <property type="match status" value="1"/>
</dbReference>
<dbReference type="EMBL" id="HBEN01012742">
    <property type="protein sequence ID" value="CAD8448417.1"/>
    <property type="molecule type" value="Transcribed_RNA"/>
</dbReference>
<dbReference type="PANTHER" id="PTHR45942">
    <property type="entry name" value="PROTEIN PHOSPATASE 3 REGULATORY SUBUNIT B ALPHA ISOFORM TYPE 1"/>
    <property type="match status" value="1"/>
</dbReference>
<evidence type="ECO:0000259" key="4">
    <source>
        <dbReference type="PROSITE" id="PS50222"/>
    </source>
</evidence>
<protein>
    <recommendedName>
        <fullName evidence="4">EF-hand domain-containing protein</fullName>
    </recommendedName>
</protein>